<dbReference type="AlphaFoldDB" id="A0A4Z1HXP6"/>
<dbReference type="GO" id="GO:0006520">
    <property type="term" value="P:amino acid metabolic process"/>
    <property type="evidence" value="ECO:0007669"/>
    <property type="project" value="TreeGrafter"/>
</dbReference>
<dbReference type="PANTHER" id="PTHR43795:SF39">
    <property type="entry name" value="AMINOTRANSFERASE CLASS I_CLASSII DOMAIN-CONTAINING PROTEIN"/>
    <property type="match status" value="1"/>
</dbReference>
<dbReference type="GO" id="GO:0008483">
    <property type="term" value="F:transaminase activity"/>
    <property type="evidence" value="ECO:0007669"/>
    <property type="project" value="TreeGrafter"/>
</dbReference>
<evidence type="ECO:0000313" key="4">
    <source>
        <dbReference type="Proteomes" id="UP000297229"/>
    </source>
</evidence>
<comment type="caution">
    <text evidence="3">The sequence shown here is derived from an EMBL/GenBank/DDBJ whole genome shotgun (WGS) entry which is preliminary data.</text>
</comment>
<dbReference type="GO" id="GO:0030170">
    <property type="term" value="F:pyridoxal phosphate binding"/>
    <property type="evidence" value="ECO:0007669"/>
    <property type="project" value="InterPro"/>
</dbReference>
<dbReference type="InterPro" id="IPR015421">
    <property type="entry name" value="PyrdxlP-dep_Trfase_major"/>
</dbReference>
<dbReference type="Pfam" id="PF00155">
    <property type="entry name" value="Aminotran_1_2"/>
    <property type="match status" value="1"/>
</dbReference>
<organism evidence="3 4">
    <name type="scientific">Botrytis elliptica</name>
    <dbReference type="NCBI Taxonomy" id="278938"/>
    <lineage>
        <taxon>Eukaryota</taxon>
        <taxon>Fungi</taxon>
        <taxon>Dikarya</taxon>
        <taxon>Ascomycota</taxon>
        <taxon>Pezizomycotina</taxon>
        <taxon>Leotiomycetes</taxon>
        <taxon>Helotiales</taxon>
        <taxon>Sclerotiniaceae</taxon>
        <taxon>Botrytis</taxon>
    </lineage>
</organism>
<dbReference type="EMBL" id="PQXM01001562">
    <property type="protein sequence ID" value="TGO53795.1"/>
    <property type="molecule type" value="Genomic_DNA"/>
</dbReference>
<dbReference type="InterPro" id="IPR015422">
    <property type="entry name" value="PyrdxlP-dep_Trfase_small"/>
</dbReference>
<dbReference type="InterPro" id="IPR015424">
    <property type="entry name" value="PyrdxlP-dep_Trfase"/>
</dbReference>
<proteinExistence type="predicted"/>
<keyword evidence="4" id="KW-1185">Reference proteome</keyword>
<name>A0A4Z1HXP6_9HELO</name>
<evidence type="ECO:0000256" key="1">
    <source>
        <dbReference type="ARBA" id="ARBA00022898"/>
    </source>
</evidence>
<dbReference type="SUPFAM" id="SSF53383">
    <property type="entry name" value="PLP-dependent transferases"/>
    <property type="match status" value="1"/>
</dbReference>
<dbReference type="Proteomes" id="UP000297229">
    <property type="component" value="Unassembled WGS sequence"/>
</dbReference>
<evidence type="ECO:0000259" key="2">
    <source>
        <dbReference type="Pfam" id="PF00155"/>
    </source>
</evidence>
<dbReference type="Gene3D" id="3.90.1150.10">
    <property type="entry name" value="Aspartate Aminotransferase, domain 1"/>
    <property type="match status" value="1"/>
</dbReference>
<dbReference type="STRING" id="278938.A0A4Z1HXP6"/>
<dbReference type="PRINTS" id="PR00753">
    <property type="entry name" value="ACCSYNTHASE"/>
</dbReference>
<protein>
    <recommendedName>
        <fullName evidence="2">Aminotransferase class I/classII large domain-containing protein</fullName>
    </recommendedName>
</protein>
<accession>A0A4Z1HXP6</accession>
<gene>
    <name evidence="3" type="ORF">BELL_1564g00010</name>
</gene>
<feature type="domain" description="Aminotransferase class I/classII large" evidence="2">
    <location>
        <begin position="66"/>
        <end position="426"/>
    </location>
</feature>
<dbReference type="InterPro" id="IPR004839">
    <property type="entry name" value="Aminotransferase_I/II_large"/>
</dbReference>
<evidence type="ECO:0000313" key="3">
    <source>
        <dbReference type="EMBL" id="TGO53795.1"/>
    </source>
</evidence>
<dbReference type="Gene3D" id="3.40.640.10">
    <property type="entry name" value="Type I PLP-dependent aspartate aminotransferase-like (Major domain)"/>
    <property type="match status" value="1"/>
</dbReference>
<keyword evidence="1" id="KW-0663">Pyridoxal phosphate</keyword>
<dbReference type="InterPro" id="IPR050478">
    <property type="entry name" value="Ethylene_sulfur-biosynth"/>
</dbReference>
<sequence length="447" mass="49498">MTECVSIENSGLSARSRPKVKAFVPVLKNVDKNFVIGSEIDVDMAIGDNWLVRKPLIAIFKEAVKDITEKTQYLIANDIKDLNYPLGVGGPSPVLTAFASFFNQFFSPSIPIEPDHVVTFSGASTCLDGLLYAICDEGDSIILPSPFWAGYVPFTKFRANVNIATTSDIPWRSTTSIDIVAAVKKAYSSAQDSTRIKALLMANSHNPTGKCYPSLVIRELMVFCKDNGLHYISDEIFAMSSFSKDEEGQFTSALSLVSDNEESPMDPSRLHVIYSMSKDWGSPGLRMACLVSSRNRPVLEGSWISNYMQTSNLNNVCVTALFHSPNLPSIISSLKNQLTRNYGWLIKALNRWGIEYIPTHAGFHIFARLVKNAQSWDDEAAGVKQLFDAGIMVTPGKSFGGIDGEFGWVRLSFSIEEKKLREGLWRIGQTLGFENDMEKFEQTSCGV</sequence>
<dbReference type="CDD" id="cd00609">
    <property type="entry name" value="AAT_like"/>
    <property type="match status" value="1"/>
</dbReference>
<dbReference type="PANTHER" id="PTHR43795">
    <property type="entry name" value="BIFUNCTIONAL ASPARTATE AMINOTRANSFERASE AND GLUTAMATE/ASPARTATE-PREPHENATE AMINOTRANSFERASE-RELATED"/>
    <property type="match status" value="1"/>
</dbReference>
<reference evidence="3 4" key="1">
    <citation type="submission" date="2017-12" db="EMBL/GenBank/DDBJ databases">
        <title>Comparative genomics of Botrytis spp.</title>
        <authorList>
            <person name="Valero-Jimenez C.A."/>
            <person name="Tapia P."/>
            <person name="Veloso J."/>
            <person name="Silva-Moreno E."/>
            <person name="Staats M."/>
            <person name="Valdes J.H."/>
            <person name="Van Kan J.A.L."/>
        </authorList>
    </citation>
    <scope>NUCLEOTIDE SEQUENCE [LARGE SCALE GENOMIC DNA]</scope>
    <source>
        <strain evidence="3 4">Be9601</strain>
    </source>
</reference>